<dbReference type="Proteomes" id="UP001595279">
    <property type="component" value="Unassembled WGS sequence"/>
</dbReference>
<keyword evidence="3" id="KW-0547">Nucleotide-binding</keyword>
<evidence type="ECO:0000256" key="5">
    <source>
        <dbReference type="ARBA" id="ARBA00022989"/>
    </source>
</evidence>
<dbReference type="SMART" id="SM00382">
    <property type="entry name" value="AAA"/>
    <property type="match status" value="1"/>
</dbReference>
<dbReference type="PROSITE" id="PS00211">
    <property type="entry name" value="ABC_TRANSPORTER_1"/>
    <property type="match status" value="1"/>
</dbReference>
<feature type="transmembrane region" description="Helical" evidence="8">
    <location>
        <begin position="201"/>
        <end position="220"/>
    </location>
</feature>
<organism evidence="11 12">
    <name type="scientific">Virgibacillus xinjiangensis</name>
    <dbReference type="NCBI Taxonomy" id="393090"/>
    <lineage>
        <taxon>Bacteria</taxon>
        <taxon>Bacillati</taxon>
        <taxon>Bacillota</taxon>
        <taxon>Bacilli</taxon>
        <taxon>Bacillales</taxon>
        <taxon>Bacillaceae</taxon>
        <taxon>Virgibacillus</taxon>
    </lineage>
</organism>
<dbReference type="SUPFAM" id="SSF90123">
    <property type="entry name" value="ABC transporter transmembrane region"/>
    <property type="match status" value="1"/>
</dbReference>
<dbReference type="PROSITE" id="PS50893">
    <property type="entry name" value="ABC_TRANSPORTER_2"/>
    <property type="match status" value="1"/>
</dbReference>
<comment type="subcellular location">
    <subcellularLocation>
        <location evidence="1">Cell membrane</location>
        <topology evidence="1">Multi-pass membrane protein</topology>
    </subcellularLocation>
</comment>
<dbReference type="Gene3D" id="3.40.50.300">
    <property type="entry name" value="P-loop containing nucleotide triphosphate hydrolases"/>
    <property type="match status" value="1"/>
</dbReference>
<evidence type="ECO:0000259" key="9">
    <source>
        <dbReference type="PROSITE" id="PS50893"/>
    </source>
</evidence>
<dbReference type="PANTHER" id="PTHR43394">
    <property type="entry name" value="ATP-DEPENDENT PERMEASE MDL1, MITOCHONDRIAL"/>
    <property type="match status" value="1"/>
</dbReference>
<dbReference type="InterPro" id="IPR003439">
    <property type="entry name" value="ABC_transporter-like_ATP-bd"/>
</dbReference>
<comment type="caution">
    <text evidence="11">The sequence shown here is derived from an EMBL/GenBank/DDBJ whole genome shotgun (WGS) entry which is preliminary data.</text>
</comment>
<evidence type="ECO:0000256" key="6">
    <source>
        <dbReference type="ARBA" id="ARBA00023136"/>
    </source>
</evidence>
<keyword evidence="5 8" id="KW-1133">Transmembrane helix</keyword>
<keyword evidence="12" id="KW-1185">Reference proteome</keyword>
<dbReference type="PROSITE" id="PS50929">
    <property type="entry name" value="ABC_TM1F"/>
    <property type="match status" value="1"/>
</dbReference>
<gene>
    <name evidence="11" type="ORF">ACFOGI_11275</name>
</gene>
<evidence type="ECO:0000256" key="3">
    <source>
        <dbReference type="ARBA" id="ARBA00022741"/>
    </source>
</evidence>
<keyword evidence="2 8" id="KW-0812">Transmembrane</keyword>
<feature type="region of interest" description="Disordered" evidence="7">
    <location>
        <begin position="616"/>
        <end position="644"/>
    </location>
</feature>
<evidence type="ECO:0000256" key="8">
    <source>
        <dbReference type="SAM" id="Phobius"/>
    </source>
</evidence>
<dbReference type="InterPro" id="IPR003593">
    <property type="entry name" value="AAA+_ATPase"/>
</dbReference>
<evidence type="ECO:0000256" key="1">
    <source>
        <dbReference type="ARBA" id="ARBA00004651"/>
    </source>
</evidence>
<dbReference type="CDD" id="cd18564">
    <property type="entry name" value="ABC_6TM_exporter_like"/>
    <property type="match status" value="1"/>
</dbReference>
<dbReference type="InterPro" id="IPR011527">
    <property type="entry name" value="ABC1_TM_dom"/>
</dbReference>
<proteinExistence type="predicted"/>
<name>A0ABV7CX78_9BACI</name>
<feature type="transmembrane region" description="Helical" evidence="8">
    <location>
        <begin position="313"/>
        <end position="330"/>
    </location>
</feature>
<dbReference type="InterPro" id="IPR039421">
    <property type="entry name" value="Type_1_exporter"/>
</dbReference>
<dbReference type="Gene3D" id="1.20.1560.10">
    <property type="entry name" value="ABC transporter type 1, transmembrane domain"/>
    <property type="match status" value="1"/>
</dbReference>
<feature type="compositionally biased region" description="Basic and acidic residues" evidence="7">
    <location>
        <begin position="629"/>
        <end position="644"/>
    </location>
</feature>
<keyword evidence="6 8" id="KW-0472">Membrane</keyword>
<dbReference type="Pfam" id="PF00005">
    <property type="entry name" value="ABC_tran"/>
    <property type="match status" value="1"/>
</dbReference>
<dbReference type="GO" id="GO:0005524">
    <property type="term" value="F:ATP binding"/>
    <property type="evidence" value="ECO:0007669"/>
    <property type="project" value="UniProtKB-KW"/>
</dbReference>
<dbReference type="InterPro" id="IPR017871">
    <property type="entry name" value="ABC_transporter-like_CS"/>
</dbReference>
<evidence type="ECO:0000256" key="7">
    <source>
        <dbReference type="SAM" id="MobiDB-lite"/>
    </source>
</evidence>
<sequence length="644" mass="72370">MENGKHRVKEKANQRLSFQQFKKLWGIEDTGDNLITESPPVPVRDIFRRFWPYVRSYRLWIILSLLLIALQPMVQSATVWLMQVFIDRVLIAGDLSPLYWLILTYLGLTLLRGTLFFSGTYLSNWVGEKFVLNLRKSLFKHLQGLSLSFFEGRKLGDIIARISSDISSIERLIITGATSAVSYIFQLVVFIGMLFFMQWKLALVSLIVVPLFYVVTRFFSRRIKMASRERTRREGAINAISEESFSNIALMQAYNQQITEQDRFELQNHRSFQAKMLKVRLKAAFTPVISLIEMAGTLVVMIAGTWLLINNEITVGALIAFMMLLSKLYSPVRRLSKLLNTIYSASASAERVIEFMEEEPMVKEAPYDLEQVSGYVEFKNVSFSYPGQSKKILSNVSLSIAPGESVALVGASGAGKSTIVKLLMRFYDPTAGRILLDGNVLRGLTLDSLRENVAVLFQESLIFDGTIKENIAYGKPGATEEEIIRAAEAADAHEFIQNMTNGYDTPVGQKGRNLSGGQKQRLAIARAMIRNAAILILDEPAEGLDANSEKRVMDPMKRLMEDKATLIITHNLKSAAAADRILYLKDGEVIESGTHEELLMRGAEYAELYELQHGEKEHRNAVSLSSGSRTDRGNSKTKEELIGS</sequence>
<accession>A0ABV7CX78</accession>
<protein>
    <submittedName>
        <fullName evidence="11">ABC transporter ATP-binding protein</fullName>
    </submittedName>
</protein>
<evidence type="ECO:0000259" key="10">
    <source>
        <dbReference type="PROSITE" id="PS50929"/>
    </source>
</evidence>
<feature type="domain" description="ABC transmembrane type-1" evidence="10">
    <location>
        <begin position="62"/>
        <end position="344"/>
    </location>
</feature>
<feature type="transmembrane region" description="Helical" evidence="8">
    <location>
        <begin position="98"/>
        <end position="122"/>
    </location>
</feature>
<evidence type="ECO:0000313" key="12">
    <source>
        <dbReference type="Proteomes" id="UP001595279"/>
    </source>
</evidence>
<dbReference type="InterPro" id="IPR027417">
    <property type="entry name" value="P-loop_NTPase"/>
</dbReference>
<feature type="transmembrane region" description="Helical" evidence="8">
    <location>
        <begin position="283"/>
        <end position="307"/>
    </location>
</feature>
<feature type="transmembrane region" description="Helical" evidence="8">
    <location>
        <begin position="59"/>
        <end position="86"/>
    </location>
</feature>
<dbReference type="InterPro" id="IPR036640">
    <property type="entry name" value="ABC1_TM_sf"/>
</dbReference>
<dbReference type="PANTHER" id="PTHR43394:SF1">
    <property type="entry name" value="ATP-BINDING CASSETTE SUB-FAMILY B MEMBER 10, MITOCHONDRIAL"/>
    <property type="match status" value="1"/>
</dbReference>
<dbReference type="RefSeq" id="WP_390272469.1">
    <property type="nucleotide sequence ID" value="NZ_JBHRSA010000043.1"/>
</dbReference>
<evidence type="ECO:0000313" key="11">
    <source>
        <dbReference type="EMBL" id="MFC3040829.1"/>
    </source>
</evidence>
<evidence type="ECO:0000256" key="4">
    <source>
        <dbReference type="ARBA" id="ARBA00022840"/>
    </source>
</evidence>
<keyword evidence="4 11" id="KW-0067">ATP-binding</keyword>
<feature type="domain" description="ABC transporter" evidence="9">
    <location>
        <begin position="376"/>
        <end position="611"/>
    </location>
</feature>
<feature type="transmembrane region" description="Helical" evidence="8">
    <location>
        <begin position="172"/>
        <end position="195"/>
    </location>
</feature>
<dbReference type="Pfam" id="PF00664">
    <property type="entry name" value="ABC_membrane"/>
    <property type="match status" value="1"/>
</dbReference>
<dbReference type="SUPFAM" id="SSF52540">
    <property type="entry name" value="P-loop containing nucleoside triphosphate hydrolases"/>
    <property type="match status" value="1"/>
</dbReference>
<evidence type="ECO:0000256" key="2">
    <source>
        <dbReference type="ARBA" id="ARBA00022692"/>
    </source>
</evidence>
<dbReference type="EMBL" id="JBHRSA010000043">
    <property type="protein sequence ID" value="MFC3040829.1"/>
    <property type="molecule type" value="Genomic_DNA"/>
</dbReference>
<reference evidence="12" key="1">
    <citation type="journal article" date="2019" name="Int. J. Syst. Evol. Microbiol.">
        <title>The Global Catalogue of Microorganisms (GCM) 10K type strain sequencing project: providing services to taxonomists for standard genome sequencing and annotation.</title>
        <authorList>
            <consortium name="The Broad Institute Genomics Platform"/>
            <consortium name="The Broad Institute Genome Sequencing Center for Infectious Disease"/>
            <person name="Wu L."/>
            <person name="Ma J."/>
        </authorList>
    </citation>
    <scope>NUCLEOTIDE SEQUENCE [LARGE SCALE GENOMIC DNA]</scope>
    <source>
        <strain evidence="12">KCTC 13128</strain>
    </source>
</reference>